<evidence type="ECO:0000313" key="6">
    <source>
        <dbReference type="EMBL" id="HGE75023.1"/>
    </source>
</evidence>
<name>A0A7V3REB0_9BACT</name>
<dbReference type="InterPro" id="IPR036899">
    <property type="entry name" value="Ribosomal_uL13_sf"/>
</dbReference>
<dbReference type="Gene3D" id="3.90.1180.10">
    <property type="entry name" value="Ribosomal protein L13"/>
    <property type="match status" value="1"/>
</dbReference>
<proteinExistence type="inferred from homology"/>
<dbReference type="CDD" id="cd00392">
    <property type="entry name" value="Ribosomal_L13"/>
    <property type="match status" value="1"/>
</dbReference>
<dbReference type="HAMAP" id="MF_01366">
    <property type="entry name" value="Ribosomal_uL13"/>
    <property type="match status" value="1"/>
</dbReference>
<dbReference type="SUPFAM" id="SSF52161">
    <property type="entry name" value="Ribosomal protein L13"/>
    <property type="match status" value="1"/>
</dbReference>
<accession>A0A7V3REB0</accession>
<dbReference type="GO" id="GO:0017148">
    <property type="term" value="P:negative regulation of translation"/>
    <property type="evidence" value="ECO:0007669"/>
    <property type="project" value="TreeGrafter"/>
</dbReference>
<dbReference type="PANTHER" id="PTHR11545">
    <property type="entry name" value="RIBOSOMAL PROTEIN L13"/>
    <property type="match status" value="1"/>
</dbReference>
<protein>
    <recommendedName>
        <fullName evidence="4 5">Large ribosomal subunit protein uL13</fullName>
    </recommendedName>
</protein>
<keyword evidence="2 5" id="KW-0689">Ribosomal protein</keyword>
<keyword evidence="3 5" id="KW-0687">Ribonucleoprotein</keyword>
<sequence>MQKTYLAKVGEIEKKWYVIDATGKPVGRLAVDVAKILMGKNKPTYTPNVDTGDYVIVLNAEKIALTGNKFEDKLYRRHSGYMGNLKEIKGKDMVANHPERLVELTVKGMMPKNILGRHMLKKLKVYRGSEHPHIAQKPQQIEI</sequence>
<comment type="similarity">
    <text evidence="1 5">Belongs to the universal ribosomal protein uL13 family.</text>
</comment>
<organism evidence="6">
    <name type="scientific">Mesoaciditoga lauensis</name>
    <dbReference type="NCBI Taxonomy" id="1495039"/>
    <lineage>
        <taxon>Bacteria</taxon>
        <taxon>Thermotogati</taxon>
        <taxon>Thermotogota</taxon>
        <taxon>Thermotogae</taxon>
        <taxon>Mesoaciditogales</taxon>
        <taxon>Mesoaciditogaceae</taxon>
        <taxon>Mesoaciditoga</taxon>
    </lineage>
</organism>
<dbReference type="FunFam" id="3.90.1180.10:FF:000001">
    <property type="entry name" value="50S ribosomal protein L13"/>
    <property type="match status" value="1"/>
</dbReference>
<reference evidence="6" key="1">
    <citation type="journal article" date="2020" name="mSystems">
        <title>Genome- and Community-Level Interaction Insights into Carbon Utilization and Element Cycling Functions of Hydrothermarchaeota in Hydrothermal Sediment.</title>
        <authorList>
            <person name="Zhou Z."/>
            <person name="Liu Y."/>
            <person name="Xu W."/>
            <person name="Pan J."/>
            <person name="Luo Z.H."/>
            <person name="Li M."/>
        </authorList>
    </citation>
    <scope>NUCLEOTIDE SEQUENCE [LARGE SCALE GENOMIC DNA]</scope>
    <source>
        <strain evidence="6">SpSt-966</strain>
    </source>
</reference>
<evidence type="ECO:0000256" key="5">
    <source>
        <dbReference type="HAMAP-Rule" id="MF_01366"/>
    </source>
</evidence>
<gene>
    <name evidence="5" type="primary">rplM</name>
    <name evidence="6" type="ORF">ENX73_02730</name>
</gene>
<dbReference type="PANTHER" id="PTHR11545:SF2">
    <property type="entry name" value="LARGE RIBOSOMAL SUBUNIT PROTEIN UL13M"/>
    <property type="match status" value="1"/>
</dbReference>
<dbReference type="GO" id="GO:0003729">
    <property type="term" value="F:mRNA binding"/>
    <property type="evidence" value="ECO:0007669"/>
    <property type="project" value="TreeGrafter"/>
</dbReference>
<evidence type="ECO:0000256" key="3">
    <source>
        <dbReference type="ARBA" id="ARBA00023274"/>
    </source>
</evidence>
<evidence type="ECO:0000256" key="2">
    <source>
        <dbReference type="ARBA" id="ARBA00022980"/>
    </source>
</evidence>
<evidence type="ECO:0000256" key="1">
    <source>
        <dbReference type="ARBA" id="ARBA00006227"/>
    </source>
</evidence>
<dbReference type="PIRSF" id="PIRSF002181">
    <property type="entry name" value="Ribosomal_L13"/>
    <property type="match status" value="1"/>
</dbReference>
<comment type="caution">
    <text evidence="6">The sequence shown here is derived from an EMBL/GenBank/DDBJ whole genome shotgun (WGS) entry which is preliminary data.</text>
</comment>
<dbReference type="GO" id="GO:0022625">
    <property type="term" value="C:cytosolic large ribosomal subunit"/>
    <property type="evidence" value="ECO:0007669"/>
    <property type="project" value="TreeGrafter"/>
</dbReference>
<dbReference type="Pfam" id="PF00572">
    <property type="entry name" value="Ribosomal_L13"/>
    <property type="match status" value="1"/>
</dbReference>
<dbReference type="InterPro" id="IPR005823">
    <property type="entry name" value="Ribosomal_uL13_bac-type"/>
</dbReference>
<dbReference type="EMBL" id="DTPE01000112">
    <property type="protein sequence ID" value="HGE75023.1"/>
    <property type="molecule type" value="Genomic_DNA"/>
</dbReference>
<dbReference type="NCBIfam" id="TIGR01066">
    <property type="entry name" value="rplM_bact"/>
    <property type="match status" value="1"/>
</dbReference>
<dbReference type="GO" id="GO:0006412">
    <property type="term" value="P:translation"/>
    <property type="evidence" value="ECO:0007669"/>
    <property type="project" value="UniProtKB-UniRule"/>
</dbReference>
<evidence type="ECO:0000256" key="4">
    <source>
        <dbReference type="ARBA" id="ARBA00035201"/>
    </source>
</evidence>
<dbReference type="AlphaFoldDB" id="A0A7V3REB0"/>
<dbReference type="InterPro" id="IPR005822">
    <property type="entry name" value="Ribosomal_uL13"/>
</dbReference>
<comment type="subunit">
    <text evidence="5">Part of the 50S ribosomal subunit.</text>
</comment>
<dbReference type="GO" id="GO:0003735">
    <property type="term" value="F:structural constituent of ribosome"/>
    <property type="evidence" value="ECO:0007669"/>
    <property type="project" value="InterPro"/>
</dbReference>
<comment type="function">
    <text evidence="5">This protein is one of the early assembly proteins of the 50S ribosomal subunit, although it is not seen to bind rRNA by itself. It is important during the early stages of 50S assembly.</text>
</comment>